<dbReference type="Gene3D" id="3.30.420.10">
    <property type="entry name" value="Ribonuclease H-like superfamily/Ribonuclease H"/>
    <property type="match status" value="1"/>
</dbReference>
<protein>
    <submittedName>
        <fullName evidence="2">DDE superfamily endonuclease</fullName>
    </submittedName>
</protein>
<feature type="non-terminal residue" evidence="2">
    <location>
        <position position="1"/>
    </location>
</feature>
<reference evidence="2 3" key="1">
    <citation type="submission" date="2019-03" db="EMBL/GenBank/DDBJ databases">
        <title>Genomic Encyclopedia of Type Strains, Phase IV (KMG-IV): sequencing the most valuable type-strain genomes for metagenomic binning, comparative biology and taxonomic classification.</title>
        <authorList>
            <person name="Goeker M."/>
        </authorList>
    </citation>
    <scope>NUCLEOTIDE SEQUENCE [LARGE SCALE GENOMIC DNA]</scope>
    <source>
        <strain evidence="2 3">DSM 12121</strain>
    </source>
</reference>
<proteinExistence type="predicted"/>
<accession>A0A4R6DDM8</accession>
<keyword evidence="2" id="KW-0255">Endonuclease</keyword>
<dbReference type="GO" id="GO:0003676">
    <property type="term" value="F:nucleic acid binding"/>
    <property type="evidence" value="ECO:0007669"/>
    <property type="project" value="InterPro"/>
</dbReference>
<evidence type="ECO:0000259" key="1">
    <source>
        <dbReference type="Pfam" id="PF13358"/>
    </source>
</evidence>
<name>A0A4R6DDM8_9RHOO</name>
<dbReference type="GO" id="GO:0004519">
    <property type="term" value="F:endonuclease activity"/>
    <property type="evidence" value="ECO:0007669"/>
    <property type="project" value="UniProtKB-KW"/>
</dbReference>
<dbReference type="AlphaFoldDB" id="A0A4R6DDM8"/>
<feature type="domain" description="Tc1-like transposase DDE" evidence="1">
    <location>
        <begin position="2"/>
        <end position="40"/>
    </location>
</feature>
<sequence length="71" mass="8366">EIELFYLPSYSPELNPDEYLNADLKARMNAGEPVRTPEAMQSKLLGHLRCLQKQPERIRSYFKHEKIRYAA</sequence>
<evidence type="ECO:0000313" key="2">
    <source>
        <dbReference type="EMBL" id="TDN42520.1"/>
    </source>
</evidence>
<organism evidence="2 3">
    <name type="scientific">Azoarcus indigens</name>
    <dbReference type="NCBI Taxonomy" id="29545"/>
    <lineage>
        <taxon>Bacteria</taxon>
        <taxon>Pseudomonadati</taxon>
        <taxon>Pseudomonadota</taxon>
        <taxon>Betaproteobacteria</taxon>
        <taxon>Rhodocyclales</taxon>
        <taxon>Zoogloeaceae</taxon>
        <taxon>Azoarcus</taxon>
    </lineage>
</organism>
<dbReference type="Proteomes" id="UP000295129">
    <property type="component" value="Unassembled WGS sequence"/>
</dbReference>
<keyword evidence="2" id="KW-0378">Hydrolase</keyword>
<evidence type="ECO:0000313" key="3">
    <source>
        <dbReference type="Proteomes" id="UP000295129"/>
    </source>
</evidence>
<dbReference type="InterPro" id="IPR038717">
    <property type="entry name" value="Tc1-like_DDE_dom"/>
</dbReference>
<dbReference type="InterPro" id="IPR036397">
    <property type="entry name" value="RNaseH_sf"/>
</dbReference>
<dbReference type="EMBL" id="SNVV01000048">
    <property type="protein sequence ID" value="TDN42520.1"/>
    <property type="molecule type" value="Genomic_DNA"/>
</dbReference>
<dbReference type="Pfam" id="PF13358">
    <property type="entry name" value="DDE_3"/>
    <property type="match status" value="1"/>
</dbReference>
<comment type="caution">
    <text evidence="2">The sequence shown here is derived from an EMBL/GenBank/DDBJ whole genome shotgun (WGS) entry which is preliminary data.</text>
</comment>
<keyword evidence="3" id="KW-1185">Reference proteome</keyword>
<gene>
    <name evidence="2" type="ORF">C7389_1481</name>
</gene>
<keyword evidence="2" id="KW-0540">Nuclease</keyword>